<dbReference type="InterPro" id="IPR000182">
    <property type="entry name" value="GNAT_dom"/>
</dbReference>
<name>A0A3S4VAI5_ACTVI</name>
<dbReference type="OrthoDB" id="7057833at2"/>
<dbReference type="InterPro" id="IPR016181">
    <property type="entry name" value="Acyl_CoA_acyltransferase"/>
</dbReference>
<keyword evidence="1" id="KW-0808">Transferase</keyword>
<dbReference type="PANTHER" id="PTHR42791">
    <property type="entry name" value="GNAT FAMILY ACETYLTRANSFERASE"/>
    <property type="match status" value="1"/>
</dbReference>
<dbReference type="GO" id="GO:0016747">
    <property type="term" value="F:acyltransferase activity, transferring groups other than amino-acyl groups"/>
    <property type="evidence" value="ECO:0007669"/>
    <property type="project" value="InterPro"/>
</dbReference>
<dbReference type="SUPFAM" id="SSF55729">
    <property type="entry name" value="Acyl-CoA N-acyltransferases (Nat)"/>
    <property type="match status" value="1"/>
</dbReference>
<gene>
    <name evidence="1" type="ORF">NCTC10951_01413</name>
</gene>
<evidence type="ECO:0000313" key="1">
    <source>
        <dbReference type="EMBL" id="VEI15925.1"/>
    </source>
</evidence>
<dbReference type="PROSITE" id="PS51186">
    <property type="entry name" value="GNAT"/>
    <property type="match status" value="1"/>
</dbReference>
<dbReference type="Gene3D" id="3.40.630.30">
    <property type="match status" value="1"/>
</dbReference>
<dbReference type="KEGG" id="avc:NCTC10951_01413"/>
<dbReference type="AlphaFoldDB" id="A0A3S4VAI5"/>
<proteinExistence type="predicted"/>
<dbReference type="CDD" id="cd04301">
    <property type="entry name" value="NAT_SF"/>
    <property type="match status" value="1"/>
</dbReference>
<dbReference type="Proteomes" id="UP000268658">
    <property type="component" value="Chromosome"/>
</dbReference>
<organism evidence="1 2">
    <name type="scientific">Actinomyces viscosus</name>
    <dbReference type="NCBI Taxonomy" id="1656"/>
    <lineage>
        <taxon>Bacteria</taxon>
        <taxon>Bacillati</taxon>
        <taxon>Actinomycetota</taxon>
        <taxon>Actinomycetes</taxon>
        <taxon>Actinomycetales</taxon>
        <taxon>Actinomycetaceae</taxon>
        <taxon>Actinomyces</taxon>
    </lineage>
</organism>
<dbReference type="Pfam" id="PF13508">
    <property type="entry name" value="Acetyltransf_7"/>
    <property type="match status" value="1"/>
</dbReference>
<evidence type="ECO:0000313" key="2">
    <source>
        <dbReference type="Proteomes" id="UP000268658"/>
    </source>
</evidence>
<accession>A0A3S4VAI5</accession>
<dbReference type="PANTHER" id="PTHR42791:SF1">
    <property type="entry name" value="N-ACETYLTRANSFERASE DOMAIN-CONTAINING PROTEIN"/>
    <property type="match status" value="1"/>
</dbReference>
<dbReference type="RefSeq" id="WP_126414008.1">
    <property type="nucleotide sequence ID" value="NZ_JASPER010000033.1"/>
</dbReference>
<dbReference type="EMBL" id="LR134477">
    <property type="protein sequence ID" value="VEI15925.1"/>
    <property type="molecule type" value="Genomic_DNA"/>
</dbReference>
<dbReference type="InterPro" id="IPR052523">
    <property type="entry name" value="Trichothecene_AcTrans"/>
</dbReference>
<sequence length="208" mass="22704">MPSPHLRPAEATDLDAVCDLLTDVFLVDPLMSAIAGAAPDPRAALEHLHRVELSATYLNSEYSGAMVDLAVDDAGHLIGVTLWDAPAGPLRPYDETPAGLDLNLLGEAWELCLLDGAMCEAKRPQEPHWYLYMIAVAPHARGTGTGAALLRRGLERVDADVTAAHLEATTRRAASFYERHGFVDSAILDSEGRLPTYWAMTRPKRRQH</sequence>
<protein>
    <submittedName>
        <fullName evidence="1">Predicted acetyltransferase</fullName>
    </submittedName>
</protein>
<reference evidence="1 2" key="1">
    <citation type="submission" date="2018-12" db="EMBL/GenBank/DDBJ databases">
        <authorList>
            <consortium name="Pathogen Informatics"/>
        </authorList>
    </citation>
    <scope>NUCLEOTIDE SEQUENCE [LARGE SCALE GENOMIC DNA]</scope>
    <source>
        <strain evidence="1 2">NCTC10951</strain>
    </source>
</reference>